<keyword evidence="2 11" id="KW-1003">Cell membrane</keyword>
<gene>
    <name evidence="11 12" type="primary">kdpC</name>
    <name evidence="12" type="ORF">PNK_2350</name>
</gene>
<dbReference type="PATRIC" id="fig|389348.3.peg.2632"/>
<dbReference type="GO" id="GO:0005524">
    <property type="term" value="F:ATP binding"/>
    <property type="evidence" value="ECO:0007669"/>
    <property type="project" value="UniProtKB-UniRule"/>
</dbReference>
<dbReference type="NCBIfam" id="NF001454">
    <property type="entry name" value="PRK00315.1"/>
    <property type="match status" value="1"/>
</dbReference>
<dbReference type="STRING" id="389348.PNK_2350"/>
<dbReference type="NCBIfam" id="TIGR00681">
    <property type="entry name" value="kdpC"/>
    <property type="match status" value="1"/>
</dbReference>
<sequence>MTHFKVACKIFLLMTLLTGLIYPVVVTLIAQLAMPQLASGSLIKQTDQVVGSSLIAQKPVKEGYFWPRPSAIGYDPIKPSGGSSLGPTSQKLREEVEGRKKMLGDQAPVDLLYASGSGLDPHISLDAAYFQAAKIAKQGVHSEEELRTLIDSHIEGQQLGFLGPRYVNVLLLNRALDERHERRE</sequence>
<reference evidence="13" key="1">
    <citation type="submission" date="2015-09" db="EMBL/GenBank/DDBJ databases">
        <authorList>
            <person name="Bertelli C."/>
        </authorList>
    </citation>
    <scope>NUCLEOTIDE SEQUENCE [LARGE SCALE GENOMIC DNA]</scope>
    <source>
        <strain evidence="13">KNic</strain>
    </source>
</reference>
<dbReference type="EMBL" id="LN879502">
    <property type="protein sequence ID" value="CUI17947.1"/>
    <property type="molecule type" value="Genomic_DNA"/>
</dbReference>
<keyword evidence="4 11" id="KW-0812">Transmembrane</keyword>
<evidence type="ECO:0000256" key="6">
    <source>
        <dbReference type="ARBA" id="ARBA00022840"/>
    </source>
</evidence>
<evidence type="ECO:0000256" key="3">
    <source>
        <dbReference type="ARBA" id="ARBA00022538"/>
    </source>
</evidence>
<dbReference type="InParanoid" id="A0A0U5K6Z5"/>
<protein>
    <recommendedName>
        <fullName evidence="11">Potassium-transporting ATPase KdpC subunit</fullName>
    </recommendedName>
    <alternativeName>
        <fullName evidence="11">ATP phosphohydrolase [potassium-transporting] C chain</fullName>
    </alternativeName>
    <alternativeName>
        <fullName evidence="11">Potassium-binding and translocating subunit C</fullName>
    </alternativeName>
    <alternativeName>
        <fullName evidence="11">Potassium-translocating ATPase C chain</fullName>
    </alternativeName>
</protein>
<proteinExistence type="inferred from homology"/>
<evidence type="ECO:0000256" key="5">
    <source>
        <dbReference type="ARBA" id="ARBA00022741"/>
    </source>
</evidence>
<dbReference type="FunCoup" id="A0A0U5K6Z5">
    <property type="interactions" value="97"/>
</dbReference>
<keyword evidence="7 11" id="KW-0630">Potassium</keyword>
<keyword evidence="10 11" id="KW-0472">Membrane</keyword>
<dbReference type="AlphaFoldDB" id="A0A0U5K6Z5"/>
<keyword evidence="8 11" id="KW-1133">Transmembrane helix</keyword>
<dbReference type="Pfam" id="PF02669">
    <property type="entry name" value="KdpC"/>
    <property type="match status" value="1"/>
</dbReference>
<evidence type="ECO:0000313" key="13">
    <source>
        <dbReference type="Proteomes" id="UP000069902"/>
    </source>
</evidence>
<keyword evidence="5 11" id="KW-0547">Nucleotide-binding</keyword>
<dbReference type="InterPro" id="IPR003820">
    <property type="entry name" value="KdpC"/>
</dbReference>
<keyword evidence="1 11" id="KW-0813">Transport</keyword>
<evidence type="ECO:0000256" key="1">
    <source>
        <dbReference type="ARBA" id="ARBA00022448"/>
    </source>
</evidence>
<evidence type="ECO:0000256" key="8">
    <source>
        <dbReference type="ARBA" id="ARBA00022989"/>
    </source>
</evidence>
<dbReference type="RefSeq" id="WP_059062184.1">
    <property type="nucleotide sequence ID" value="NZ_LN879502.1"/>
</dbReference>
<keyword evidence="6 11" id="KW-0067">ATP-binding</keyword>
<evidence type="ECO:0000256" key="11">
    <source>
        <dbReference type="HAMAP-Rule" id="MF_00276"/>
    </source>
</evidence>
<dbReference type="PANTHER" id="PTHR30042">
    <property type="entry name" value="POTASSIUM-TRANSPORTING ATPASE C CHAIN"/>
    <property type="match status" value="1"/>
</dbReference>
<keyword evidence="9 11" id="KW-0406">Ion transport</keyword>
<keyword evidence="12" id="KW-0378">Hydrolase</keyword>
<feature type="transmembrane region" description="Helical" evidence="11">
    <location>
        <begin position="12"/>
        <end position="34"/>
    </location>
</feature>
<dbReference type="GO" id="GO:0016787">
    <property type="term" value="F:hydrolase activity"/>
    <property type="evidence" value="ECO:0007669"/>
    <property type="project" value="UniProtKB-KW"/>
</dbReference>
<comment type="similarity">
    <text evidence="11">Belongs to the KdpC family.</text>
</comment>
<dbReference type="PANTHER" id="PTHR30042:SF2">
    <property type="entry name" value="POTASSIUM-TRANSPORTING ATPASE KDPC SUBUNIT"/>
    <property type="match status" value="1"/>
</dbReference>
<dbReference type="GO" id="GO:0008556">
    <property type="term" value="F:P-type potassium transmembrane transporter activity"/>
    <property type="evidence" value="ECO:0007669"/>
    <property type="project" value="InterPro"/>
</dbReference>
<evidence type="ECO:0000256" key="10">
    <source>
        <dbReference type="ARBA" id="ARBA00023136"/>
    </source>
</evidence>
<dbReference type="GO" id="GO:0005886">
    <property type="term" value="C:plasma membrane"/>
    <property type="evidence" value="ECO:0007669"/>
    <property type="project" value="UniProtKB-SubCell"/>
</dbReference>
<name>A0A0U5K6Z5_9BACT</name>
<evidence type="ECO:0000256" key="9">
    <source>
        <dbReference type="ARBA" id="ARBA00023065"/>
    </source>
</evidence>
<comment type="function">
    <text evidence="11">Part of the high-affinity ATP-driven potassium transport (or Kdp) system, which catalyzes the hydrolysis of ATP coupled with the electrogenic transport of potassium into the cytoplasm. This subunit acts as a catalytic chaperone that increases the ATP-binding affinity of the ATP-hydrolyzing subunit KdpB by the formation of a transient KdpB/KdpC/ATP ternary complex.</text>
</comment>
<dbReference type="HAMAP" id="MF_00276">
    <property type="entry name" value="KdpC"/>
    <property type="match status" value="1"/>
</dbReference>
<evidence type="ECO:0000256" key="2">
    <source>
        <dbReference type="ARBA" id="ARBA00022475"/>
    </source>
</evidence>
<accession>A0A0U5K6Z5</accession>
<evidence type="ECO:0000256" key="7">
    <source>
        <dbReference type="ARBA" id="ARBA00022958"/>
    </source>
</evidence>
<organism evidence="12 13">
    <name type="scientific">Candidatus Protochlamydia naegleriophila</name>
    <dbReference type="NCBI Taxonomy" id="389348"/>
    <lineage>
        <taxon>Bacteria</taxon>
        <taxon>Pseudomonadati</taxon>
        <taxon>Chlamydiota</taxon>
        <taxon>Chlamydiia</taxon>
        <taxon>Parachlamydiales</taxon>
        <taxon>Parachlamydiaceae</taxon>
        <taxon>Candidatus Protochlamydia</taxon>
    </lineage>
</organism>
<comment type="subcellular location">
    <subcellularLocation>
        <location evidence="11">Cell membrane</location>
        <topology evidence="11">Single-pass membrane protein</topology>
    </subcellularLocation>
</comment>
<comment type="subunit">
    <text evidence="11">The system is composed of three essential subunits: KdpA, KdpB and KdpC.</text>
</comment>
<keyword evidence="13" id="KW-1185">Reference proteome</keyword>
<dbReference type="KEGG" id="pnl:PNK_2350"/>
<evidence type="ECO:0000256" key="4">
    <source>
        <dbReference type="ARBA" id="ARBA00022692"/>
    </source>
</evidence>
<dbReference type="PIRSF" id="PIRSF001296">
    <property type="entry name" value="K_ATPase_KdpC"/>
    <property type="match status" value="1"/>
</dbReference>
<evidence type="ECO:0000313" key="12">
    <source>
        <dbReference type="EMBL" id="CUI17947.1"/>
    </source>
</evidence>
<keyword evidence="3 11" id="KW-0633">Potassium transport</keyword>
<dbReference type="Proteomes" id="UP000069902">
    <property type="component" value="Chromosome cPNK"/>
</dbReference>